<gene>
    <name evidence="1" type="ORF">PECAL_3P21050</name>
</gene>
<evidence type="ECO:0000313" key="1">
    <source>
        <dbReference type="EMBL" id="CAH0372128.1"/>
    </source>
</evidence>
<keyword evidence="2" id="KW-1185">Reference proteome</keyword>
<protein>
    <recommendedName>
        <fullName evidence="3">Kinesin light chain</fullName>
    </recommendedName>
</protein>
<dbReference type="Proteomes" id="UP000789595">
    <property type="component" value="Unassembled WGS sequence"/>
</dbReference>
<proteinExistence type="predicted"/>
<dbReference type="AlphaFoldDB" id="A0A8J2SH42"/>
<dbReference type="Pfam" id="PF13374">
    <property type="entry name" value="TPR_10"/>
    <property type="match status" value="3"/>
</dbReference>
<organism evidence="1 2">
    <name type="scientific">Pelagomonas calceolata</name>
    <dbReference type="NCBI Taxonomy" id="35677"/>
    <lineage>
        <taxon>Eukaryota</taxon>
        <taxon>Sar</taxon>
        <taxon>Stramenopiles</taxon>
        <taxon>Ochrophyta</taxon>
        <taxon>Pelagophyceae</taxon>
        <taxon>Pelagomonadales</taxon>
        <taxon>Pelagomonadaceae</taxon>
        <taxon>Pelagomonas</taxon>
    </lineage>
</organism>
<sequence>MDHWRRGHKQICKKIHRGGNAEQYYADKKYKEAVAVAVEACRGRHEGQKCYICLEAVHPHTGEGLVRGCACGDRDGVSSPELGVAHVSCLARQAKILCDEGEETDLDGEAFDKRWMRWEECGLCEQRYHGFVWCALGWACWKTYVGRPETDWARVNALTVLGNGLWAAERHAERLAIVEVQLATQRRLGISEYPIIVTRSNFANCLHSLGRLDEALAMERDVYARCKELLGTTNKSTLHTGNNLAHSLIQQGQYAEAKEFAGKLIPQCRRALGSNHVMTLNCHAAFAEALYSDAGASRADVLEAVTILEDVVRARRRVFGNHHPETIRALAILEGARMKREDVAA</sequence>
<evidence type="ECO:0000313" key="2">
    <source>
        <dbReference type="Proteomes" id="UP000789595"/>
    </source>
</evidence>
<accession>A0A8J2SH42</accession>
<dbReference type="SUPFAM" id="SSF48452">
    <property type="entry name" value="TPR-like"/>
    <property type="match status" value="1"/>
</dbReference>
<dbReference type="OrthoDB" id="3034142at2759"/>
<dbReference type="Gene3D" id="1.25.40.10">
    <property type="entry name" value="Tetratricopeptide repeat domain"/>
    <property type="match status" value="1"/>
</dbReference>
<evidence type="ECO:0008006" key="3">
    <source>
        <dbReference type="Google" id="ProtNLM"/>
    </source>
</evidence>
<dbReference type="EMBL" id="CAKKNE010000003">
    <property type="protein sequence ID" value="CAH0372128.1"/>
    <property type="molecule type" value="Genomic_DNA"/>
</dbReference>
<dbReference type="InterPro" id="IPR053137">
    <property type="entry name" value="NLR-like"/>
</dbReference>
<name>A0A8J2SH42_9STRA</name>
<dbReference type="PANTHER" id="PTHR46082:SF6">
    <property type="entry name" value="AAA+ ATPASE DOMAIN-CONTAINING PROTEIN-RELATED"/>
    <property type="match status" value="1"/>
</dbReference>
<reference evidence="1" key="1">
    <citation type="submission" date="2021-11" db="EMBL/GenBank/DDBJ databases">
        <authorList>
            <consortium name="Genoscope - CEA"/>
            <person name="William W."/>
        </authorList>
    </citation>
    <scope>NUCLEOTIDE SEQUENCE</scope>
</reference>
<comment type="caution">
    <text evidence="1">The sequence shown here is derived from an EMBL/GenBank/DDBJ whole genome shotgun (WGS) entry which is preliminary data.</text>
</comment>
<dbReference type="InterPro" id="IPR011990">
    <property type="entry name" value="TPR-like_helical_dom_sf"/>
</dbReference>
<dbReference type="PANTHER" id="PTHR46082">
    <property type="entry name" value="ATP/GTP-BINDING PROTEIN-RELATED"/>
    <property type="match status" value="1"/>
</dbReference>